<dbReference type="GeneID" id="8848577"/>
<evidence type="ECO:0000313" key="2">
    <source>
        <dbReference type="EMBL" id="EFC44554.1"/>
    </source>
</evidence>
<organism evidence="3">
    <name type="scientific">Naegleria gruberi</name>
    <name type="common">Amoeba</name>
    <dbReference type="NCBI Taxonomy" id="5762"/>
    <lineage>
        <taxon>Eukaryota</taxon>
        <taxon>Discoba</taxon>
        <taxon>Heterolobosea</taxon>
        <taxon>Tetramitia</taxon>
        <taxon>Eutetramitia</taxon>
        <taxon>Vahlkampfiidae</taxon>
        <taxon>Naegleria</taxon>
    </lineage>
</organism>
<accession>D2VER6</accession>
<evidence type="ECO:0000256" key="1">
    <source>
        <dbReference type="SAM" id="MobiDB-lite"/>
    </source>
</evidence>
<dbReference type="AlphaFoldDB" id="D2VER6"/>
<feature type="region of interest" description="Disordered" evidence="1">
    <location>
        <begin position="1"/>
        <end position="25"/>
    </location>
</feature>
<feature type="region of interest" description="Disordered" evidence="1">
    <location>
        <begin position="397"/>
        <end position="452"/>
    </location>
</feature>
<proteinExistence type="predicted"/>
<feature type="region of interest" description="Disordered" evidence="1">
    <location>
        <begin position="535"/>
        <end position="577"/>
    </location>
</feature>
<feature type="region of interest" description="Disordered" evidence="1">
    <location>
        <begin position="277"/>
        <end position="299"/>
    </location>
</feature>
<name>D2VER6_NAEGR</name>
<feature type="compositionally biased region" description="Acidic residues" evidence="1">
    <location>
        <begin position="397"/>
        <end position="422"/>
    </location>
</feature>
<reference evidence="2 3" key="1">
    <citation type="journal article" date="2010" name="Cell">
        <title>The genome of Naegleria gruberi illuminates early eukaryotic versatility.</title>
        <authorList>
            <person name="Fritz-Laylin L.K."/>
            <person name="Prochnik S.E."/>
            <person name="Ginger M.L."/>
            <person name="Dacks J.B."/>
            <person name="Carpenter M.L."/>
            <person name="Field M.C."/>
            <person name="Kuo A."/>
            <person name="Paredez A."/>
            <person name="Chapman J."/>
            <person name="Pham J."/>
            <person name="Shu S."/>
            <person name="Neupane R."/>
            <person name="Cipriano M."/>
            <person name="Mancuso J."/>
            <person name="Tu H."/>
            <person name="Salamov A."/>
            <person name="Lindquist E."/>
            <person name="Shapiro H."/>
            <person name="Lucas S."/>
            <person name="Grigoriev I.V."/>
            <person name="Cande W.Z."/>
            <person name="Fulton C."/>
            <person name="Rokhsar D.S."/>
            <person name="Dawson S.C."/>
        </authorList>
    </citation>
    <scope>NUCLEOTIDE SEQUENCE [LARGE SCALE GENOMIC DNA]</scope>
    <source>
        <strain evidence="2 3">NEG-M</strain>
    </source>
</reference>
<dbReference type="Proteomes" id="UP000006671">
    <property type="component" value="Unassembled WGS sequence"/>
</dbReference>
<dbReference type="EMBL" id="GG738867">
    <property type="protein sequence ID" value="EFC44554.1"/>
    <property type="molecule type" value="Genomic_DNA"/>
</dbReference>
<evidence type="ECO:0000313" key="3">
    <source>
        <dbReference type="Proteomes" id="UP000006671"/>
    </source>
</evidence>
<dbReference type="OrthoDB" id="10260778at2759"/>
<feature type="compositionally biased region" description="Basic and acidic residues" evidence="1">
    <location>
        <begin position="554"/>
        <end position="563"/>
    </location>
</feature>
<dbReference type="InParanoid" id="D2VER6"/>
<feature type="region of interest" description="Disordered" evidence="1">
    <location>
        <begin position="465"/>
        <end position="516"/>
    </location>
</feature>
<sequence length="577" mass="66261">MNIPPPTTTSSTLAPTITTTDQQQLPTSPLIIRRSTAVFQRNSTGTKVMGGGKRYACPCLNLSINLSSSRDMKYEEWCTCDGEGLFSKTQLDEFKIKFSHVDCKKLSLTRGTSIAGIQSSLDIFMENNALDESESIVKAFKCLNCETFFGFYFEKFQTFLVNTTQLLDEVAQEKLRQQEDFSKIFNIVPKTTNINTSDNLLKHPLLVQYQKDMQKKLNDERISMEMRIKEFMKNEKIQYQKLLLKTQTEKDTIFRKAKTILAESSETQSFDVTNTVTAENDTELSESSRGRMSSAVSQDGLSDLIDERVSRSLSPSAVDEKIKKAMSTNTFFKPNPTLMNPKEKIRLEVKPSANKFKATNLDVDEDLLTQKSFHYKKMTTQLMSRTYTPSAFFSFDEEGAESQEPTKEEEEEEDEVEEEEQSMAEQTSPQPQTRSRRRLEFSKPPPVVVKPAFYGSSVPISITMRPQAQQQTANEKLPLYYEESNETKPETPEQRKQRTKSFKTKPRLDDDPFTEVPQSYIERYMTFREEYMKNIDTLPEKASPAEEPTEEELKDSTTEKQTEETFDFDDEEEGMSL</sequence>
<dbReference type="RefSeq" id="XP_002677298.1">
    <property type="nucleotide sequence ID" value="XM_002677252.1"/>
</dbReference>
<feature type="compositionally biased region" description="Polar residues" evidence="1">
    <location>
        <begin position="465"/>
        <end position="474"/>
    </location>
</feature>
<keyword evidence="3" id="KW-1185">Reference proteome</keyword>
<feature type="compositionally biased region" description="Basic and acidic residues" evidence="1">
    <location>
        <begin position="485"/>
        <end position="496"/>
    </location>
</feature>
<feature type="compositionally biased region" description="Polar residues" evidence="1">
    <location>
        <begin position="423"/>
        <end position="433"/>
    </location>
</feature>
<feature type="compositionally biased region" description="Acidic residues" evidence="1">
    <location>
        <begin position="564"/>
        <end position="577"/>
    </location>
</feature>
<protein>
    <submittedName>
        <fullName evidence="2">Predicted protein</fullName>
    </submittedName>
</protein>
<feature type="compositionally biased region" description="Low complexity" evidence="1">
    <location>
        <begin position="8"/>
        <end position="20"/>
    </location>
</feature>
<gene>
    <name evidence="2" type="ORF">NAEGRDRAFT_67367</name>
</gene>
<dbReference type="KEGG" id="ngr:NAEGRDRAFT_67367"/>
<dbReference type="OMA" id="CLNCETF"/>
<dbReference type="VEuPathDB" id="AmoebaDB:NAEGRDRAFT_67367"/>